<evidence type="ECO:0000313" key="2">
    <source>
        <dbReference type="Proteomes" id="UP000177040"/>
    </source>
</evidence>
<sequence>MLEQLFGSKTRVKLLRILFRSPDKAYYVRELTRILDSQINAVRREIEQLVGMGLLVESAEKQSADEQAMAGSTLRKYYRLNKDCLIYIELEALLLKEQLAGEDEFVRDVQDKAGTIEFLLLSGRFTHDIHAPSDVLIVGTIKEKALAKLVADYEKSFGWPIRYTFMDKQEFFDRRYVMDKFIFSLFEAKHVKVVNTFDL</sequence>
<evidence type="ECO:0008006" key="3">
    <source>
        <dbReference type="Google" id="ProtNLM"/>
    </source>
</evidence>
<gene>
    <name evidence="1" type="ORF">A2983_03715</name>
</gene>
<evidence type="ECO:0000313" key="1">
    <source>
        <dbReference type="EMBL" id="OGH78153.1"/>
    </source>
</evidence>
<dbReference type="InterPro" id="IPR036390">
    <property type="entry name" value="WH_DNA-bd_sf"/>
</dbReference>
<comment type="caution">
    <text evidence="1">The sequence shown here is derived from an EMBL/GenBank/DDBJ whole genome shotgun (WGS) entry which is preliminary data.</text>
</comment>
<dbReference type="EMBL" id="MFQH01000017">
    <property type="protein sequence ID" value="OGH78153.1"/>
    <property type="molecule type" value="Genomic_DNA"/>
</dbReference>
<organism evidence="1 2">
    <name type="scientific">Candidatus Magasanikbacteria bacterium RIFCSPLOWO2_01_FULL_40_15</name>
    <dbReference type="NCBI Taxonomy" id="1798686"/>
    <lineage>
        <taxon>Bacteria</taxon>
        <taxon>Candidatus Magasanikiibacteriota</taxon>
    </lineage>
</organism>
<accession>A0A1F6N3B6</accession>
<dbReference type="SUPFAM" id="SSF46785">
    <property type="entry name" value="Winged helix' DNA-binding domain"/>
    <property type="match status" value="1"/>
</dbReference>
<protein>
    <recommendedName>
        <fullName evidence="3">HTH arsR-type domain-containing protein</fullName>
    </recommendedName>
</protein>
<name>A0A1F6N3B6_9BACT</name>
<dbReference type="Gene3D" id="1.10.10.10">
    <property type="entry name" value="Winged helix-like DNA-binding domain superfamily/Winged helix DNA-binding domain"/>
    <property type="match status" value="1"/>
</dbReference>
<reference evidence="1 2" key="1">
    <citation type="journal article" date="2016" name="Nat. Commun.">
        <title>Thousands of microbial genomes shed light on interconnected biogeochemical processes in an aquifer system.</title>
        <authorList>
            <person name="Anantharaman K."/>
            <person name="Brown C.T."/>
            <person name="Hug L.A."/>
            <person name="Sharon I."/>
            <person name="Castelle C.J."/>
            <person name="Probst A.J."/>
            <person name="Thomas B.C."/>
            <person name="Singh A."/>
            <person name="Wilkins M.J."/>
            <person name="Karaoz U."/>
            <person name="Brodie E.L."/>
            <person name="Williams K.H."/>
            <person name="Hubbard S.S."/>
            <person name="Banfield J.F."/>
        </authorList>
    </citation>
    <scope>NUCLEOTIDE SEQUENCE [LARGE SCALE GENOMIC DNA]</scope>
</reference>
<proteinExistence type="predicted"/>
<dbReference type="Proteomes" id="UP000177040">
    <property type="component" value="Unassembled WGS sequence"/>
</dbReference>
<dbReference type="AlphaFoldDB" id="A0A1F6N3B6"/>
<dbReference type="InterPro" id="IPR036388">
    <property type="entry name" value="WH-like_DNA-bd_sf"/>
</dbReference>